<name>A0A9W4SV72_9GLOM</name>
<dbReference type="OrthoDB" id="6718656at2759"/>
<protein>
    <submittedName>
        <fullName evidence="2">15929_t:CDS:1</fullName>
    </submittedName>
</protein>
<evidence type="ECO:0000259" key="1">
    <source>
        <dbReference type="PROSITE" id="PS50011"/>
    </source>
</evidence>
<dbReference type="InterPro" id="IPR000719">
    <property type="entry name" value="Prot_kinase_dom"/>
</dbReference>
<reference evidence="2" key="1">
    <citation type="submission" date="2022-08" db="EMBL/GenBank/DDBJ databases">
        <authorList>
            <person name="Kallberg Y."/>
            <person name="Tangrot J."/>
            <person name="Rosling A."/>
        </authorList>
    </citation>
    <scope>NUCLEOTIDE SEQUENCE</scope>
    <source>
        <strain evidence="2">Wild A</strain>
    </source>
</reference>
<dbReference type="GO" id="GO:0005524">
    <property type="term" value="F:ATP binding"/>
    <property type="evidence" value="ECO:0007669"/>
    <property type="project" value="InterPro"/>
</dbReference>
<accession>A0A9W4SV72</accession>
<sequence length="293" mass="34164">NNDYLLIMQYANDGDLQNYLEKNFKNLTWNYKKKLAFQIAKGLIYLHNENILHRDLNIVIHNGNAKITDFGLSKNMNSQNSTIHIGTFGRIPYVDPKKLLDLNFQYEKASDIYSYGVLMWEISSGIPPFKKFTSKCDQELLYFNIPKGFRENNIKGTPEDYRDLYEKCWDSIPDNRPSIKKVLEEFKKMGYGIDEKDEEDNSTYEVLHKQKKYQKLEGHRRIVGIYLNNGTLLLKVCNASPLQLSGKNEPQFKVCDEYGGTLPDLLTVKLTLILSDLESKRSRLPYHRRIMIS</sequence>
<dbReference type="SUPFAM" id="SSF56112">
    <property type="entry name" value="Protein kinase-like (PK-like)"/>
    <property type="match status" value="1"/>
</dbReference>
<dbReference type="InterPro" id="IPR001245">
    <property type="entry name" value="Ser-Thr/Tyr_kinase_cat_dom"/>
</dbReference>
<feature type="non-terminal residue" evidence="2">
    <location>
        <position position="1"/>
    </location>
</feature>
<keyword evidence="3" id="KW-1185">Reference proteome</keyword>
<comment type="caution">
    <text evidence="2">The sequence shown here is derived from an EMBL/GenBank/DDBJ whole genome shotgun (WGS) entry which is preliminary data.</text>
</comment>
<proteinExistence type="predicted"/>
<evidence type="ECO:0000313" key="3">
    <source>
        <dbReference type="Proteomes" id="UP001153678"/>
    </source>
</evidence>
<dbReference type="EMBL" id="CAMKVN010002668">
    <property type="protein sequence ID" value="CAI2182088.1"/>
    <property type="molecule type" value="Genomic_DNA"/>
</dbReference>
<dbReference type="PROSITE" id="PS50011">
    <property type="entry name" value="PROTEIN_KINASE_DOM"/>
    <property type="match status" value="1"/>
</dbReference>
<dbReference type="InterPro" id="IPR011009">
    <property type="entry name" value="Kinase-like_dom_sf"/>
</dbReference>
<dbReference type="PANTHER" id="PTHR44329">
    <property type="entry name" value="SERINE/THREONINE-PROTEIN KINASE TNNI3K-RELATED"/>
    <property type="match status" value="1"/>
</dbReference>
<dbReference type="Pfam" id="PF07714">
    <property type="entry name" value="PK_Tyr_Ser-Thr"/>
    <property type="match status" value="1"/>
</dbReference>
<dbReference type="Gene3D" id="1.10.510.10">
    <property type="entry name" value="Transferase(Phosphotransferase) domain 1"/>
    <property type="match status" value="1"/>
</dbReference>
<dbReference type="InterPro" id="IPR051681">
    <property type="entry name" value="Ser/Thr_Kinases-Pseudokinases"/>
</dbReference>
<dbReference type="PRINTS" id="PR00109">
    <property type="entry name" value="TYRKINASE"/>
</dbReference>
<dbReference type="GO" id="GO:0004674">
    <property type="term" value="F:protein serine/threonine kinase activity"/>
    <property type="evidence" value="ECO:0007669"/>
    <property type="project" value="TreeGrafter"/>
</dbReference>
<dbReference type="AlphaFoldDB" id="A0A9W4SV72"/>
<evidence type="ECO:0000313" key="2">
    <source>
        <dbReference type="EMBL" id="CAI2182088.1"/>
    </source>
</evidence>
<dbReference type="Proteomes" id="UP001153678">
    <property type="component" value="Unassembled WGS sequence"/>
</dbReference>
<gene>
    <name evidence="2" type="ORF">FWILDA_LOCUS10407</name>
</gene>
<feature type="domain" description="Protein kinase" evidence="1">
    <location>
        <begin position="1"/>
        <end position="189"/>
    </location>
</feature>
<organism evidence="2 3">
    <name type="scientific">Funneliformis geosporum</name>
    <dbReference type="NCBI Taxonomy" id="1117311"/>
    <lineage>
        <taxon>Eukaryota</taxon>
        <taxon>Fungi</taxon>
        <taxon>Fungi incertae sedis</taxon>
        <taxon>Mucoromycota</taxon>
        <taxon>Glomeromycotina</taxon>
        <taxon>Glomeromycetes</taxon>
        <taxon>Glomerales</taxon>
        <taxon>Glomeraceae</taxon>
        <taxon>Funneliformis</taxon>
    </lineage>
</organism>